<dbReference type="Pfam" id="PF04248">
    <property type="entry name" value="NTP_transf_9"/>
    <property type="match status" value="1"/>
</dbReference>
<dbReference type="PATRIC" id="fig|294.193.peg.4448"/>
<dbReference type="AlphaFoldDB" id="A0A109LB86"/>
<comment type="caution">
    <text evidence="2">The sequence shown here is derived from an EMBL/GenBank/DDBJ whole genome shotgun (WGS) entry which is preliminary data.</text>
</comment>
<reference evidence="2 3" key="1">
    <citation type="submission" date="2015-05" db="EMBL/GenBank/DDBJ databases">
        <title>A genomic and transcriptomic approach to investigate the blue pigment phenotype in Pseudomonas fluorescens.</title>
        <authorList>
            <person name="Andreani N.A."/>
            <person name="Cardazzo B."/>
        </authorList>
    </citation>
    <scope>NUCLEOTIDE SEQUENCE [LARGE SCALE GENOMIC DNA]</scope>
    <source>
        <strain evidence="2 3">Ps_22</strain>
    </source>
</reference>
<dbReference type="RefSeq" id="WP_003464986.1">
    <property type="nucleotide sequence ID" value="NZ_LCYA01000156.1"/>
</dbReference>
<dbReference type="GeneID" id="89546456"/>
<protein>
    <recommendedName>
        <fullName evidence="1">DUF427 domain-containing protein</fullName>
    </recommendedName>
</protein>
<accession>A0A109LB86</accession>
<dbReference type="InterPro" id="IPR007361">
    <property type="entry name" value="DUF427"/>
</dbReference>
<evidence type="ECO:0000313" key="3">
    <source>
        <dbReference type="Proteomes" id="UP000061348"/>
    </source>
</evidence>
<dbReference type="EMBL" id="LCYA01000156">
    <property type="protein sequence ID" value="KWV84517.1"/>
    <property type="molecule type" value="Genomic_DNA"/>
</dbReference>
<feature type="domain" description="DUF427" evidence="1">
    <location>
        <begin position="2"/>
        <end position="88"/>
    </location>
</feature>
<dbReference type="InterPro" id="IPR038694">
    <property type="entry name" value="DUF427_sf"/>
</dbReference>
<evidence type="ECO:0000259" key="1">
    <source>
        <dbReference type="Pfam" id="PF04248"/>
    </source>
</evidence>
<gene>
    <name evidence="2" type="ORF">PFLmoz3_05842</name>
</gene>
<evidence type="ECO:0000313" key="2">
    <source>
        <dbReference type="EMBL" id="KWV84517.1"/>
    </source>
</evidence>
<dbReference type="PANTHER" id="PTHR34310">
    <property type="entry name" value="DUF427 DOMAIN PROTEIN (AFU_ORTHOLOGUE AFUA_3G02220)"/>
    <property type="match status" value="1"/>
</dbReference>
<dbReference type="Proteomes" id="UP000061348">
    <property type="component" value="Unassembled WGS sequence"/>
</dbReference>
<dbReference type="Gene3D" id="2.170.150.40">
    <property type="entry name" value="Domain of unknown function (DUF427)"/>
    <property type="match status" value="1"/>
</dbReference>
<name>A0A109LB86_PSEFL</name>
<dbReference type="PANTHER" id="PTHR34310:SF5">
    <property type="entry name" value="DUF427 DOMAIN PROTEIN (AFU_ORTHOLOGUE AFUA_3G02220)"/>
    <property type="match status" value="1"/>
</dbReference>
<proteinExistence type="predicted"/>
<organism evidence="2 3">
    <name type="scientific">Pseudomonas fluorescens</name>
    <dbReference type="NCBI Taxonomy" id="294"/>
    <lineage>
        <taxon>Bacteria</taxon>
        <taxon>Pseudomonadati</taxon>
        <taxon>Pseudomonadota</taxon>
        <taxon>Gammaproteobacteria</taxon>
        <taxon>Pseudomonadales</taxon>
        <taxon>Pseudomonadaceae</taxon>
        <taxon>Pseudomonas</taxon>
    </lineage>
</organism>
<sequence length="93" mass="10078">MVSAIWKDTTIATSDETVIVEGNHYFPPSGVDLSLLEMSPHTSVCPIKGAARFFHVRAGDALNVNAAWTYPAPTPDAEGIRDYIAFWKGVDVA</sequence>